<gene>
    <name evidence="9" type="ORF">J2I48_07445</name>
</gene>
<evidence type="ECO:0000313" key="9">
    <source>
        <dbReference type="EMBL" id="MBO0930818.1"/>
    </source>
</evidence>
<evidence type="ECO:0000256" key="5">
    <source>
        <dbReference type="ARBA" id="ARBA00022729"/>
    </source>
</evidence>
<dbReference type="GO" id="GO:0005829">
    <property type="term" value="C:cytosol"/>
    <property type="evidence" value="ECO:0007669"/>
    <property type="project" value="TreeGrafter"/>
</dbReference>
<dbReference type="GO" id="GO:0020037">
    <property type="term" value="F:heme binding"/>
    <property type="evidence" value="ECO:0007669"/>
    <property type="project" value="InterPro"/>
</dbReference>
<keyword evidence="4" id="KW-0479">Metal-binding</keyword>
<dbReference type="InterPro" id="IPR011008">
    <property type="entry name" value="Dimeric_a/b-barrel"/>
</dbReference>
<evidence type="ECO:0000256" key="1">
    <source>
        <dbReference type="ARBA" id="ARBA00001970"/>
    </source>
</evidence>
<keyword evidence="7" id="KW-0408">Iron</keyword>
<proteinExistence type="predicted"/>
<keyword evidence="10" id="KW-1185">Reference proteome</keyword>
<dbReference type="GO" id="GO:0046872">
    <property type="term" value="F:metal ion binding"/>
    <property type="evidence" value="ECO:0007669"/>
    <property type="project" value="UniProtKB-KW"/>
</dbReference>
<organism evidence="9 10">
    <name type="scientific">Fibrella aquatilis</name>
    <dbReference type="NCBI Taxonomy" id="2817059"/>
    <lineage>
        <taxon>Bacteria</taxon>
        <taxon>Pseudomonadati</taxon>
        <taxon>Bacteroidota</taxon>
        <taxon>Cytophagia</taxon>
        <taxon>Cytophagales</taxon>
        <taxon>Spirosomataceae</taxon>
        <taxon>Fibrella</taxon>
    </lineage>
</organism>
<dbReference type="RefSeq" id="WP_207334768.1">
    <property type="nucleotide sequence ID" value="NZ_JAFMYU010000004.1"/>
</dbReference>
<evidence type="ECO:0000313" key="10">
    <source>
        <dbReference type="Proteomes" id="UP000664795"/>
    </source>
</evidence>
<dbReference type="Pfam" id="PF20628">
    <property type="entry name" value="Dyp_perox_C"/>
    <property type="match status" value="1"/>
</dbReference>
<comment type="cofactor">
    <cofactor evidence="1">
        <name>heme b</name>
        <dbReference type="ChEBI" id="CHEBI:60344"/>
    </cofactor>
</comment>
<keyword evidence="6" id="KW-0560">Oxidoreductase</keyword>
<evidence type="ECO:0000259" key="8">
    <source>
        <dbReference type="Pfam" id="PF20628"/>
    </source>
</evidence>
<dbReference type="InterPro" id="IPR048328">
    <property type="entry name" value="Dyp_perox_C"/>
</dbReference>
<evidence type="ECO:0000256" key="6">
    <source>
        <dbReference type="ARBA" id="ARBA00023002"/>
    </source>
</evidence>
<dbReference type="NCBIfam" id="TIGR01413">
    <property type="entry name" value="Dyp_perox_fam"/>
    <property type="match status" value="1"/>
</dbReference>
<dbReference type="PROSITE" id="PS51404">
    <property type="entry name" value="DYP_PEROXIDASE"/>
    <property type="match status" value="1"/>
</dbReference>
<name>A0A939JYX1_9BACT</name>
<dbReference type="SUPFAM" id="SSF54909">
    <property type="entry name" value="Dimeric alpha+beta barrel"/>
    <property type="match status" value="1"/>
</dbReference>
<comment type="caution">
    <text evidence="9">The sequence shown here is derived from an EMBL/GenBank/DDBJ whole genome shotgun (WGS) entry which is preliminary data.</text>
</comment>
<dbReference type="AlphaFoldDB" id="A0A939JYX1"/>
<evidence type="ECO:0000256" key="7">
    <source>
        <dbReference type="ARBA" id="ARBA00023004"/>
    </source>
</evidence>
<dbReference type="Proteomes" id="UP000664795">
    <property type="component" value="Unassembled WGS sequence"/>
</dbReference>
<dbReference type="PANTHER" id="PTHR30521:SF4">
    <property type="entry name" value="DEFERROCHELATASE"/>
    <property type="match status" value="1"/>
</dbReference>
<sequence length="479" mass="52724">MINQFDPNNRPMLEGIQGNILKAHGRHHTANIFIRCNPDDDSRANAKAWLKSLVATEVVKSAYAHLRSNALFKSSGGKVDTGLFACIHISAAGYKYLFPGDARLKKFEKTFIDGMDSADLGDPAREDWEVGFHQQPEFMLLLAHAKPNELEKAIVDVQQAVCAFGFITTLEPGNALFNHAEAGIEHFGYVDGVSQPLFFEDEWDTYKEQNHIKADKNVLFDPRADKKLVLVNDPFAKGNTEGRGSYFVFRKLEQNVKGFKQEEANLATTLNLKGDDRERAGAMIVGRFEDGTPVQASDEEGMIDSATINNFDYKTAKGDAIADGSRCPFHAHIRKVNPRSGLLNGGMAEAKKHIMARRGIPFGPPRTDGPNDGQIYNKPEGGVGLLFMSYQASLEKQFEVIQRNWANSPNMPDNTNPNGSVPAIGVDLVIGQGDGTRTGKYATTWGDSGSMSPATFAQFVNMKGGEYFFAPSMTFLENI</sequence>
<keyword evidence="2 9" id="KW-0575">Peroxidase</keyword>
<dbReference type="PANTHER" id="PTHR30521">
    <property type="entry name" value="DEFERROCHELATASE/PEROXIDASE"/>
    <property type="match status" value="1"/>
</dbReference>
<accession>A0A939JYX1</accession>
<keyword evidence="5" id="KW-0732">Signal</keyword>
<feature type="domain" description="Dyp-type peroxidase C-terminal" evidence="8">
    <location>
        <begin position="241"/>
        <end position="408"/>
    </location>
</feature>
<protein>
    <submittedName>
        <fullName evidence="9">Dyp-type peroxidase</fullName>
    </submittedName>
</protein>
<evidence type="ECO:0000256" key="4">
    <source>
        <dbReference type="ARBA" id="ARBA00022723"/>
    </source>
</evidence>
<reference evidence="9 10" key="1">
    <citation type="submission" date="2021-03" db="EMBL/GenBank/DDBJ databases">
        <title>Fibrella sp. HMF5036 genome sequencing and assembly.</title>
        <authorList>
            <person name="Kang H."/>
            <person name="Kim H."/>
            <person name="Bae S."/>
            <person name="Joh K."/>
        </authorList>
    </citation>
    <scope>NUCLEOTIDE SEQUENCE [LARGE SCALE GENOMIC DNA]</scope>
    <source>
        <strain evidence="9 10">HMF5036</strain>
    </source>
</reference>
<keyword evidence="3" id="KW-0349">Heme</keyword>
<dbReference type="GO" id="GO:0004601">
    <property type="term" value="F:peroxidase activity"/>
    <property type="evidence" value="ECO:0007669"/>
    <property type="project" value="UniProtKB-KW"/>
</dbReference>
<dbReference type="EMBL" id="JAFMYU010000004">
    <property type="protein sequence ID" value="MBO0930818.1"/>
    <property type="molecule type" value="Genomic_DNA"/>
</dbReference>
<dbReference type="InterPro" id="IPR006314">
    <property type="entry name" value="Dyp_peroxidase"/>
</dbReference>
<evidence type="ECO:0000256" key="2">
    <source>
        <dbReference type="ARBA" id="ARBA00022559"/>
    </source>
</evidence>
<evidence type="ECO:0000256" key="3">
    <source>
        <dbReference type="ARBA" id="ARBA00022617"/>
    </source>
</evidence>